<protein>
    <submittedName>
        <fullName evidence="3">5-(Carboxyamino)imidazole ribonucleotide mutase</fullName>
    </submittedName>
</protein>
<dbReference type="Gene3D" id="3.40.50.1970">
    <property type="match status" value="1"/>
</dbReference>
<proteinExistence type="predicted"/>
<gene>
    <name evidence="3" type="ORF">PQJ61_00675</name>
</gene>
<keyword evidence="1" id="KW-0658">Purine biosynthesis</keyword>
<evidence type="ECO:0000256" key="1">
    <source>
        <dbReference type="ARBA" id="ARBA00022755"/>
    </source>
</evidence>
<organism evidence="3 4">
    <name type="scientific">Candidatus Thalassospirochaeta sargassi</name>
    <dbReference type="NCBI Taxonomy" id="3119039"/>
    <lineage>
        <taxon>Bacteria</taxon>
        <taxon>Pseudomonadati</taxon>
        <taxon>Spirochaetota</taxon>
        <taxon>Spirochaetia</taxon>
        <taxon>Spirochaetales</taxon>
        <taxon>Spirochaetaceae</taxon>
        <taxon>Candidatus Thalassospirochaeta</taxon>
    </lineage>
</organism>
<dbReference type="GO" id="GO:0006189">
    <property type="term" value="P:'de novo' IMP biosynthetic process"/>
    <property type="evidence" value="ECO:0007669"/>
    <property type="project" value="InterPro"/>
</dbReference>
<reference evidence="3 4" key="1">
    <citation type="submission" date="2022-12" db="EMBL/GenBank/DDBJ databases">
        <title>Metagenome assembled genome from gulf of manar.</title>
        <authorList>
            <person name="Kohli P."/>
            <person name="Pk S."/>
            <person name="Venkata Ramana C."/>
            <person name="Sasikala C."/>
        </authorList>
    </citation>
    <scope>NUCLEOTIDE SEQUENCE [LARGE SCALE GENOMIC DNA]</scope>
    <source>
        <strain evidence="3">JB008</strain>
    </source>
</reference>
<sequence>MKDILFIIGSESDKTQVEPGITLAAEKELSCDLVVYSAHRNLPELTEFLGKEEKNYKVIITAAGLSAALPGVVASMVKKPVLGIPLVSGTLAGMDALLSILQLPKGIPCGTMGIGKQGVLNSIHLAERIINCQN</sequence>
<dbReference type="SUPFAM" id="SSF52255">
    <property type="entry name" value="N5-CAIR mutase (phosphoribosylaminoimidazole carboxylase, PurE)"/>
    <property type="match status" value="1"/>
</dbReference>
<dbReference type="PANTHER" id="PTHR23046:SF2">
    <property type="entry name" value="PHOSPHORIBOSYLAMINOIMIDAZOLE CARBOXYLASE"/>
    <property type="match status" value="1"/>
</dbReference>
<dbReference type="Pfam" id="PF00731">
    <property type="entry name" value="AIRC"/>
    <property type="match status" value="1"/>
</dbReference>
<evidence type="ECO:0000259" key="2">
    <source>
        <dbReference type="SMART" id="SM01001"/>
    </source>
</evidence>
<dbReference type="EMBL" id="JAQQAL010000005">
    <property type="protein sequence ID" value="MDC7225257.1"/>
    <property type="molecule type" value="Genomic_DNA"/>
</dbReference>
<evidence type="ECO:0000313" key="3">
    <source>
        <dbReference type="EMBL" id="MDC7225257.1"/>
    </source>
</evidence>
<dbReference type="PANTHER" id="PTHR23046">
    <property type="entry name" value="PHOSPHORIBOSYLAMINOIMIDAZOLE CARBOXYLASE CATALYTIC SUBUNIT"/>
    <property type="match status" value="1"/>
</dbReference>
<name>A0AAJ1MIA0_9SPIO</name>
<dbReference type="InterPro" id="IPR000031">
    <property type="entry name" value="PurE_dom"/>
</dbReference>
<feature type="domain" description="PurE" evidence="2">
    <location>
        <begin position="2"/>
        <end position="129"/>
    </location>
</feature>
<dbReference type="SMART" id="SM01001">
    <property type="entry name" value="AIRC"/>
    <property type="match status" value="1"/>
</dbReference>
<accession>A0AAJ1MIA0</accession>
<dbReference type="InterPro" id="IPR024694">
    <property type="entry name" value="PurE_prokaryotes"/>
</dbReference>
<dbReference type="Proteomes" id="UP001221217">
    <property type="component" value="Unassembled WGS sequence"/>
</dbReference>
<dbReference type="AlphaFoldDB" id="A0AAJ1MIA0"/>
<comment type="caution">
    <text evidence="3">The sequence shown here is derived from an EMBL/GenBank/DDBJ whole genome shotgun (WGS) entry which is preliminary data.</text>
</comment>
<evidence type="ECO:0000313" key="4">
    <source>
        <dbReference type="Proteomes" id="UP001221217"/>
    </source>
</evidence>